<name>A0ABN1TBN8_9ACTN</name>
<gene>
    <name evidence="1" type="ORF">GCM10009665_78630</name>
</gene>
<sequence length="53" mass="5745">MTAERGTVKNGAATIAAQYRSQLARYIRELGLSPSARVAIAPPEPDDDSDIWD</sequence>
<dbReference type="Pfam" id="PF05119">
    <property type="entry name" value="Terminase_4"/>
    <property type="match status" value="1"/>
</dbReference>
<accession>A0ABN1TBN8</accession>
<dbReference type="Proteomes" id="UP001500037">
    <property type="component" value="Unassembled WGS sequence"/>
</dbReference>
<dbReference type="InterPro" id="IPR006448">
    <property type="entry name" value="Phage_term_ssu_P27"/>
</dbReference>
<evidence type="ECO:0008006" key="3">
    <source>
        <dbReference type="Google" id="ProtNLM"/>
    </source>
</evidence>
<keyword evidence="2" id="KW-1185">Reference proteome</keyword>
<evidence type="ECO:0000313" key="2">
    <source>
        <dbReference type="Proteomes" id="UP001500037"/>
    </source>
</evidence>
<dbReference type="EMBL" id="BAAALF010000421">
    <property type="protein sequence ID" value="GAA1071116.1"/>
    <property type="molecule type" value="Genomic_DNA"/>
</dbReference>
<comment type="caution">
    <text evidence="1">The sequence shown here is derived from an EMBL/GenBank/DDBJ whole genome shotgun (WGS) entry which is preliminary data.</text>
</comment>
<evidence type="ECO:0000313" key="1">
    <source>
        <dbReference type="EMBL" id="GAA1071116.1"/>
    </source>
</evidence>
<protein>
    <recommendedName>
        <fullName evidence="3">P27 family phage terminase small subunit</fullName>
    </recommendedName>
</protein>
<organism evidence="1 2">
    <name type="scientific">Kitasatospora nipponensis</name>
    <dbReference type="NCBI Taxonomy" id="258049"/>
    <lineage>
        <taxon>Bacteria</taxon>
        <taxon>Bacillati</taxon>
        <taxon>Actinomycetota</taxon>
        <taxon>Actinomycetes</taxon>
        <taxon>Kitasatosporales</taxon>
        <taxon>Streptomycetaceae</taxon>
        <taxon>Kitasatospora</taxon>
    </lineage>
</organism>
<proteinExistence type="predicted"/>
<reference evidence="1 2" key="1">
    <citation type="journal article" date="2019" name="Int. J. Syst. Evol. Microbiol.">
        <title>The Global Catalogue of Microorganisms (GCM) 10K type strain sequencing project: providing services to taxonomists for standard genome sequencing and annotation.</title>
        <authorList>
            <consortium name="The Broad Institute Genomics Platform"/>
            <consortium name="The Broad Institute Genome Sequencing Center for Infectious Disease"/>
            <person name="Wu L."/>
            <person name="Ma J."/>
        </authorList>
    </citation>
    <scope>NUCLEOTIDE SEQUENCE [LARGE SCALE GENOMIC DNA]</scope>
    <source>
        <strain evidence="1 2">JCM 13004</strain>
    </source>
</reference>